<geneLocation type="plasmid" evidence="1 2">
    <name>pANSO36B</name>
</geneLocation>
<accession>A0ABN6QE72</accession>
<evidence type="ECO:0000313" key="1">
    <source>
        <dbReference type="EMBL" id="BDI20885.1"/>
    </source>
</evidence>
<reference evidence="1" key="1">
    <citation type="submission" date="2022-04" db="EMBL/GenBank/DDBJ databases">
        <title>Complete genome sequence of a cyanobacterium, Nostoc sp. SO-36, isolated in Antarctica.</title>
        <authorList>
            <person name="Kanesaki Y."/>
            <person name="Effendi D."/>
            <person name="Sakamoto T."/>
            <person name="Ohtani S."/>
            <person name="Awai K."/>
        </authorList>
    </citation>
    <scope>NUCLEOTIDE SEQUENCE</scope>
    <source>
        <strain evidence="1">SO-36</strain>
        <plasmid evidence="1">pANSO36B</plasmid>
    </source>
</reference>
<sequence length="76" mass="8449">MECEQTGIVIRLDRPNKKAYLALASHGCYYEAYGYEDLLGQEIVASIHIYEAPLLLPLEDGCADIHGVVTKVLLKI</sequence>
<keyword evidence="2" id="KW-1185">Reference proteome</keyword>
<dbReference type="EMBL" id="AP025734">
    <property type="protein sequence ID" value="BDI20885.1"/>
    <property type="molecule type" value="Genomic_DNA"/>
</dbReference>
<evidence type="ECO:0000313" key="2">
    <source>
        <dbReference type="Proteomes" id="UP001055453"/>
    </source>
</evidence>
<keyword evidence="1" id="KW-0614">Plasmid</keyword>
<organism evidence="1 2">
    <name type="scientific">Nostoc cf. commune SO-36</name>
    <dbReference type="NCBI Taxonomy" id="449208"/>
    <lineage>
        <taxon>Bacteria</taxon>
        <taxon>Bacillati</taxon>
        <taxon>Cyanobacteriota</taxon>
        <taxon>Cyanophyceae</taxon>
        <taxon>Nostocales</taxon>
        <taxon>Nostocaceae</taxon>
        <taxon>Nostoc</taxon>
    </lineage>
</organism>
<proteinExistence type="predicted"/>
<protein>
    <submittedName>
        <fullName evidence="1">Uncharacterized protein</fullName>
    </submittedName>
</protein>
<dbReference type="RefSeq" id="WP_251960809.1">
    <property type="nucleotide sequence ID" value="NZ_AP025734.1"/>
</dbReference>
<gene>
    <name evidence="1" type="ORF">ANSO36C_66870</name>
</gene>
<name>A0ABN6QE72_NOSCO</name>
<dbReference type="Proteomes" id="UP001055453">
    <property type="component" value="Plasmid pANSO36B"/>
</dbReference>